<dbReference type="EMBL" id="HE576757">
    <property type="protein sequence ID" value="CCC70628.1"/>
    <property type="molecule type" value="Genomic_DNA"/>
</dbReference>
<dbReference type="KEGG" id="ncs:NCAS_0F01440"/>
<evidence type="ECO:0000313" key="4">
    <source>
        <dbReference type="EMBL" id="CCC70628.1"/>
    </source>
</evidence>
<proteinExistence type="inferred from homology"/>
<dbReference type="InterPro" id="IPR036424">
    <property type="entry name" value="UPP_synth-like_sf"/>
</dbReference>
<dbReference type="PANTHER" id="PTHR10291">
    <property type="entry name" value="DEHYDRODOLICHYL DIPHOSPHATE SYNTHASE FAMILY MEMBER"/>
    <property type="match status" value="1"/>
</dbReference>
<evidence type="ECO:0000256" key="2">
    <source>
        <dbReference type="ARBA" id="ARBA00022842"/>
    </source>
</evidence>
<sequence length="343" mass="40502">MFKAVLEVQIKWLFMLVKEIKHLVFRTIHNVKQHLTNFLFSLPIFVWFHKKTQLLLIKILSVAQVPEHVSFIMDGNRRYAKSRNLPLNKGHEAGGVTLLTLAYICKKIGVKCVSAYAFSIENFNRSKEEVDTLMELFSAKLDEFAKRAIDYRDPLYGSRLKVVGDHSLISKELRDKIYKVEQLTTDGSDFTFYVCFPYTARNDIYHTMYNFIANPEPEKEKSEELTIEKFTSQMYLREFSNKCDLLIRTSGHNRFSDYMLWQTHENGTIEFCNTFWPDFGFMGMYMIILKWSFFKTIQKFNEMNFSLKTIWYEGPNSKIQNRYTKLEELPEPPVHVSVLGERE</sequence>
<dbReference type="CDD" id="cd00475">
    <property type="entry name" value="Cis_IPPS"/>
    <property type="match status" value="1"/>
</dbReference>
<name>G0VGK7_NAUCA</name>
<dbReference type="PANTHER" id="PTHR10291:SF2">
    <property type="entry name" value="DEHYDRODOLICHYL DIPHOSPHATE SYNTHASE COMPLEX SUBUNIT SRT1"/>
    <property type="match status" value="1"/>
</dbReference>
<dbReference type="Pfam" id="PF01255">
    <property type="entry name" value="Prenyltransf"/>
    <property type="match status" value="1"/>
</dbReference>
<accession>G0VGK7</accession>
<dbReference type="PROSITE" id="PS01066">
    <property type="entry name" value="UPP_SYNTHASE"/>
    <property type="match status" value="1"/>
</dbReference>
<reference evidence="4 5" key="1">
    <citation type="journal article" date="2011" name="Proc. Natl. Acad. Sci. U.S.A.">
        <title>Evolutionary erosion of yeast sex chromosomes by mating-type switching accidents.</title>
        <authorList>
            <person name="Gordon J.L."/>
            <person name="Armisen D."/>
            <person name="Proux-Wera E."/>
            <person name="Oheigeartaigh S.S."/>
            <person name="Byrne K.P."/>
            <person name="Wolfe K.H."/>
        </authorList>
    </citation>
    <scope>NUCLEOTIDE SEQUENCE [LARGE SCALE GENOMIC DNA]</scope>
    <source>
        <strain evidence="5">ATCC 76901 / BCRC 22586 / CBS 4309 / NBRC 1992 / NRRL Y-12630</strain>
    </source>
</reference>
<dbReference type="GO" id="GO:0016020">
    <property type="term" value="C:membrane"/>
    <property type="evidence" value="ECO:0007669"/>
    <property type="project" value="TreeGrafter"/>
</dbReference>
<dbReference type="InterPro" id="IPR018520">
    <property type="entry name" value="UPP_synth-like_CS"/>
</dbReference>
<dbReference type="NCBIfam" id="TIGR00055">
    <property type="entry name" value="uppS"/>
    <property type="match status" value="1"/>
</dbReference>
<dbReference type="GO" id="GO:1904423">
    <property type="term" value="C:dehydrodolichyl diphosphate synthase complex"/>
    <property type="evidence" value="ECO:0007669"/>
    <property type="project" value="EnsemblFungi"/>
</dbReference>
<evidence type="ECO:0000256" key="3">
    <source>
        <dbReference type="RuleBase" id="RU363018"/>
    </source>
</evidence>
<dbReference type="HOGENOM" id="CLU_038505_0_0_1"/>
<dbReference type="SUPFAM" id="SSF64005">
    <property type="entry name" value="Undecaprenyl diphosphate synthase"/>
    <property type="match status" value="1"/>
</dbReference>
<dbReference type="AlphaFoldDB" id="G0VGK7"/>
<gene>
    <name evidence="4" type="primary">NCAS0F01440</name>
    <name evidence="4" type="ordered locus">NCAS_0F01440</name>
</gene>
<organism evidence="4 5">
    <name type="scientific">Naumovozyma castellii</name>
    <name type="common">Yeast</name>
    <name type="synonym">Saccharomyces castellii</name>
    <dbReference type="NCBI Taxonomy" id="27288"/>
    <lineage>
        <taxon>Eukaryota</taxon>
        <taxon>Fungi</taxon>
        <taxon>Dikarya</taxon>
        <taxon>Ascomycota</taxon>
        <taxon>Saccharomycotina</taxon>
        <taxon>Saccharomycetes</taxon>
        <taxon>Saccharomycetales</taxon>
        <taxon>Saccharomycetaceae</taxon>
        <taxon>Naumovozyma</taxon>
    </lineage>
</organism>
<dbReference type="eggNOG" id="KOG1602">
    <property type="taxonomic scope" value="Eukaryota"/>
</dbReference>
<dbReference type="FunFam" id="3.40.1180.10:FF:000005">
    <property type="entry name" value="Alkyl transferase"/>
    <property type="match status" value="1"/>
</dbReference>
<dbReference type="Gene3D" id="3.40.1180.10">
    <property type="entry name" value="Decaprenyl diphosphate synthase-like"/>
    <property type="match status" value="1"/>
</dbReference>
<dbReference type="FunCoup" id="G0VGK7">
    <property type="interactions" value="51"/>
</dbReference>
<protein>
    <recommendedName>
        <fullName evidence="3">Alkyl transferase</fullName>
        <ecNumber evidence="3">2.5.1.-</ecNumber>
    </recommendedName>
</protein>
<dbReference type="GO" id="GO:0016094">
    <property type="term" value="P:polyprenol biosynthetic process"/>
    <property type="evidence" value="ECO:0007669"/>
    <property type="project" value="TreeGrafter"/>
</dbReference>
<keyword evidence="2" id="KW-0460">Magnesium</keyword>
<reference key="2">
    <citation type="submission" date="2011-08" db="EMBL/GenBank/DDBJ databases">
        <title>Genome sequence of Naumovozyma castellii.</title>
        <authorList>
            <person name="Gordon J.L."/>
            <person name="Armisen D."/>
            <person name="Proux-Wera E."/>
            <person name="OhEigeartaigh S.S."/>
            <person name="Byrne K.P."/>
            <person name="Wolfe K.H."/>
        </authorList>
    </citation>
    <scope>NUCLEOTIDE SEQUENCE</scope>
    <source>
        <strain>Type strain:CBS 4309</strain>
    </source>
</reference>
<dbReference type="GO" id="GO:0043048">
    <property type="term" value="P:dolichyl monophosphate biosynthetic process"/>
    <property type="evidence" value="ECO:0007669"/>
    <property type="project" value="EnsemblFungi"/>
</dbReference>
<evidence type="ECO:0000313" key="5">
    <source>
        <dbReference type="Proteomes" id="UP000001640"/>
    </source>
</evidence>
<dbReference type="GO" id="GO:0045547">
    <property type="term" value="F:ditrans,polycis-polyprenyl diphosphate synthase [(2E,6E)-farnesyl diphosphate specific] activity"/>
    <property type="evidence" value="ECO:0007669"/>
    <property type="project" value="EnsemblFungi"/>
</dbReference>
<dbReference type="RefSeq" id="XP_003676983.1">
    <property type="nucleotide sequence ID" value="XM_003676935.1"/>
</dbReference>
<dbReference type="GO" id="GO:0005811">
    <property type="term" value="C:lipid droplet"/>
    <property type="evidence" value="ECO:0007669"/>
    <property type="project" value="EnsemblFungi"/>
</dbReference>
<dbReference type="GO" id="GO:0005783">
    <property type="term" value="C:endoplasmic reticulum"/>
    <property type="evidence" value="ECO:0007669"/>
    <property type="project" value="TreeGrafter"/>
</dbReference>
<dbReference type="STRING" id="1064592.G0VGK7"/>
<keyword evidence="1 3" id="KW-0808">Transferase</keyword>
<comment type="similarity">
    <text evidence="3">Belongs to the UPP synthase family.</text>
</comment>
<dbReference type="InterPro" id="IPR001441">
    <property type="entry name" value="UPP_synth-like"/>
</dbReference>
<dbReference type="OMA" id="TKGQPDP"/>
<dbReference type="Proteomes" id="UP000001640">
    <property type="component" value="Chromosome 6"/>
</dbReference>
<dbReference type="GeneID" id="96904276"/>
<dbReference type="InParanoid" id="G0VGK7"/>
<dbReference type="EC" id="2.5.1.-" evidence="3"/>
<dbReference type="OrthoDB" id="4173905at2759"/>
<evidence type="ECO:0000256" key="1">
    <source>
        <dbReference type="ARBA" id="ARBA00022679"/>
    </source>
</evidence>
<keyword evidence="5" id="KW-1185">Reference proteome</keyword>